<dbReference type="InterPro" id="IPR007344">
    <property type="entry name" value="GrpB/CoaE"/>
</dbReference>
<protein>
    <submittedName>
        <fullName evidence="1">GrpB family protein</fullName>
    </submittedName>
</protein>
<dbReference type="InterPro" id="IPR043519">
    <property type="entry name" value="NT_sf"/>
</dbReference>
<evidence type="ECO:0000313" key="1">
    <source>
        <dbReference type="EMBL" id="MFC6722968.1"/>
    </source>
</evidence>
<organism evidence="1 2">
    <name type="scientific">Halobium palmae</name>
    <dbReference type="NCBI Taxonomy" id="1776492"/>
    <lineage>
        <taxon>Archaea</taxon>
        <taxon>Methanobacteriati</taxon>
        <taxon>Methanobacteriota</taxon>
        <taxon>Stenosarchaea group</taxon>
        <taxon>Halobacteria</taxon>
        <taxon>Halobacteriales</taxon>
        <taxon>Haloferacaceae</taxon>
        <taxon>Halobium</taxon>
    </lineage>
</organism>
<dbReference type="Gene3D" id="3.30.460.10">
    <property type="entry name" value="Beta Polymerase, domain 2"/>
    <property type="match status" value="1"/>
</dbReference>
<dbReference type="Proteomes" id="UP001596328">
    <property type="component" value="Unassembled WGS sequence"/>
</dbReference>
<gene>
    <name evidence="1" type="ORF">ACFQE1_00855</name>
</gene>
<dbReference type="EMBL" id="JBHSWU010000001">
    <property type="protein sequence ID" value="MFC6722968.1"/>
    <property type="molecule type" value="Genomic_DNA"/>
</dbReference>
<sequence length="60" mass="6422">MGDDLISIEHLGSANVPGLGAETIINILPTVPDMDAAHACESAMSNRGYRFSIDRSDCWS</sequence>
<evidence type="ECO:0000313" key="2">
    <source>
        <dbReference type="Proteomes" id="UP001596328"/>
    </source>
</evidence>
<proteinExistence type="predicted"/>
<keyword evidence="2" id="KW-1185">Reference proteome</keyword>
<accession>A0ABD5RVL1</accession>
<dbReference type="SUPFAM" id="SSF81301">
    <property type="entry name" value="Nucleotidyltransferase"/>
    <property type="match status" value="1"/>
</dbReference>
<reference evidence="1 2" key="1">
    <citation type="journal article" date="2019" name="Int. J. Syst. Evol. Microbiol.">
        <title>The Global Catalogue of Microorganisms (GCM) 10K type strain sequencing project: providing services to taxonomists for standard genome sequencing and annotation.</title>
        <authorList>
            <consortium name="The Broad Institute Genomics Platform"/>
            <consortium name="The Broad Institute Genome Sequencing Center for Infectious Disease"/>
            <person name="Wu L."/>
            <person name="Ma J."/>
        </authorList>
    </citation>
    <scope>NUCLEOTIDE SEQUENCE [LARGE SCALE GENOMIC DNA]</scope>
    <source>
        <strain evidence="1 2">NBRC 111368</strain>
    </source>
</reference>
<dbReference type="Pfam" id="PF04229">
    <property type="entry name" value="GrpB"/>
    <property type="match status" value="1"/>
</dbReference>
<name>A0ABD5RVL1_9EURY</name>
<comment type="caution">
    <text evidence="1">The sequence shown here is derived from an EMBL/GenBank/DDBJ whole genome shotgun (WGS) entry which is preliminary data.</text>
</comment>
<dbReference type="AlphaFoldDB" id="A0ABD5RVL1"/>